<dbReference type="InterPro" id="IPR029044">
    <property type="entry name" value="Nucleotide-diphossugar_trans"/>
</dbReference>
<feature type="domain" description="Glycosyltransferase 2-like" evidence="7">
    <location>
        <begin position="5"/>
        <end position="141"/>
    </location>
</feature>
<dbReference type="InterPro" id="IPR004960">
    <property type="entry name" value="LipA_acyltrans"/>
</dbReference>
<dbReference type="CDD" id="cd04179">
    <property type="entry name" value="DPM_DPG-synthase_like"/>
    <property type="match status" value="1"/>
</dbReference>
<evidence type="ECO:0000256" key="5">
    <source>
        <dbReference type="ARBA" id="ARBA00023136"/>
    </source>
</evidence>
<gene>
    <name evidence="8" type="ORF">ACFSJ3_01450</name>
</gene>
<keyword evidence="3" id="KW-0997">Cell inner membrane</keyword>
<dbReference type="InterPro" id="IPR001173">
    <property type="entry name" value="Glyco_trans_2-like"/>
</dbReference>
<dbReference type="Gene3D" id="3.90.550.10">
    <property type="entry name" value="Spore Coat Polysaccharide Biosynthesis Protein SpsA, Chain A"/>
    <property type="match status" value="1"/>
</dbReference>
<comment type="subcellular location">
    <subcellularLocation>
        <location evidence="1">Cell inner membrane</location>
    </subcellularLocation>
</comment>
<dbReference type="Pfam" id="PF00535">
    <property type="entry name" value="Glycos_transf_2"/>
    <property type="match status" value="1"/>
</dbReference>
<keyword evidence="2" id="KW-1003">Cell membrane</keyword>
<dbReference type="PANTHER" id="PTHR10859:SF91">
    <property type="entry name" value="DOLICHYL-PHOSPHATE BETA-GLUCOSYLTRANSFERASE"/>
    <property type="match status" value="1"/>
</dbReference>
<evidence type="ECO:0000256" key="4">
    <source>
        <dbReference type="ARBA" id="ARBA00022679"/>
    </source>
</evidence>
<comment type="caution">
    <text evidence="8">The sequence shown here is derived from an EMBL/GenBank/DDBJ whole genome shotgun (WGS) entry which is preliminary data.</text>
</comment>
<accession>A0ABW4XHU3</accession>
<dbReference type="CDD" id="cd07984">
    <property type="entry name" value="LPLAT_LABLAT-like"/>
    <property type="match status" value="1"/>
</dbReference>
<dbReference type="Pfam" id="PF03279">
    <property type="entry name" value="Lip_A_acyltrans"/>
    <property type="match status" value="1"/>
</dbReference>
<keyword evidence="5" id="KW-0472">Membrane</keyword>
<proteinExistence type="predicted"/>
<keyword evidence="9" id="KW-1185">Reference proteome</keyword>
<dbReference type="Proteomes" id="UP001597380">
    <property type="component" value="Unassembled WGS sequence"/>
</dbReference>
<dbReference type="PANTHER" id="PTHR10859">
    <property type="entry name" value="GLYCOSYL TRANSFERASE"/>
    <property type="match status" value="1"/>
</dbReference>
<keyword evidence="6" id="KW-0012">Acyltransferase</keyword>
<sequence>MFSPCILIPIYNHGATIGDTVEALLPYDLPIIIVNDGSEEGTRCVLERLAAKYPQLCLVHLDENQGKGGAVMAGFRQAHTLGYSHAIQVDADGQHDLSDLTRLLELAEKHPDALVSGQPMYDESVPRHRFWARYLTHVWVWIETLSFSIKDSMCGFRAYPVDSCIRIINRCQLGTRMDFDPEIMVRLYWSGVDIIPMPTKVIYPEQGISHFRPFEDNVRISWMHTRLFFGMLVRAPKLLFRRRAKHWSETSEKGAVTAMMLLYRCYKVMGRKVFSALLRVVMFYYFGTSSEARRVSKLYWTRLKEFSPSSVTASSGSWLVYRHFVSFGEAMLDKLAVWSGDIGIDDLDISGSVQLREALNKGQGAVLLTSHFGNTEVCRALGSKVPEIKKINALVFNEHAQKFAKVMKRVNPDADVNLIHLDQIGIDVAIRLKEMTDNGEVIVIAADRTPVGARQRVLSVPFLGVPASFSEGPFILASVLQCPTFMMFCARDGNRFDVGFEMLAEQVDLPRAQRSTALQAYMKRFSEALESWVVRYPEQWFNFFDFWRKPETIEQRSK</sequence>
<dbReference type="EMBL" id="JBHUHT010000004">
    <property type="protein sequence ID" value="MFD2094637.1"/>
    <property type="molecule type" value="Genomic_DNA"/>
</dbReference>
<dbReference type="EC" id="2.4.-.-" evidence="8"/>
<keyword evidence="8" id="KW-0328">Glycosyltransferase</keyword>
<evidence type="ECO:0000259" key="7">
    <source>
        <dbReference type="Pfam" id="PF00535"/>
    </source>
</evidence>
<dbReference type="RefSeq" id="WP_345338803.1">
    <property type="nucleotide sequence ID" value="NZ_BAABLI010000007.1"/>
</dbReference>
<evidence type="ECO:0000256" key="1">
    <source>
        <dbReference type="ARBA" id="ARBA00004533"/>
    </source>
</evidence>
<evidence type="ECO:0000256" key="2">
    <source>
        <dbReference type="ARBA" id="ARBA00022475"/>
    </source>
</evidence>
<reference evidence="9" key="1">
    <citation type="journal article" date="2019" name="Int. J. Syst. Evol. Microbiol.">
        <title>The Global Catalogue of Microorganisms (GCM) 10K type strain sequencing project: providing services to taxonomists for standard genome sequencing and annotation.</title>
        <authorList>
            <consortium name="The Broad Institute Genomics Platform"/>
            <consortium name="The Broad Institute Genome Sequencing Center for Infectious Disease"/>
            <person name="Wu L."/>
            <person name="Ma J."/>
        </authorList>
    </citation>
    <scope>NUCLEOTIDE SEQUENCE [LARGE SCALE GENOMIC DNA]</scope>
    <source>
        <strain evidence="9">CGMCC 1.10992</strain>
    </source>
</reference>
<name>A0ABW4XHU3_9GAMM</name>
<evidence type="ECO:0000313" key="9">
    <source>
        <dbReference type="Proteomes" id="UP001597380"/>
    </source>
</evidence>
<evidence type="ECO:0000256" key="3">
    <source>
        <dbReference type="ARBA" id="ARBA00022519"/>
    </source>
</evidence>
<keyword evidence="4 8" id="KW-0808">Transferase</keyword>
<dbReference type="GO" id="GO:0016757">
    <property type="term" value="F:glycosyltransferase activity"/>
    <property type="evidence" value="ECO:0007669"/>
    <property type="project" value="UniProtKB-KW"/>
</dbReference>
<dbReference type="SUPFAM" id="SSF53448">
    <property type="entry name" value="Nucleotide-diphospho-sugar transferases"/>
    <property type="match status" value="1"/>
</dbReference>
<organism evidence="8 9">
    <name type="scientific">Corallincola platygyrae</name>
    <dbReference type="NCBI Taxonomy" id="1193278"/>
    <lineage>
        <taxon>Bacteria</taxon>
        <taxon>Pseudomonadati</taxon>
        <taxon>Pseudomonadota</taxon>
        <taxon>Gammaproteobacteria</taxon>
        <taxon>Alteromonadales</taxon>
        <taxon>Psychromonadaceae</taxon>
        <taxon>Corallincola</taxon>
    </lineage>
</organism>
<evidence type="ECO:0000313" key="8">
    <source>
        <dbReference type="EMBL" id="MFD2094637.1"/>
    </source>
</evidence>
<evidence type="ECO:0000256" key="6">
    <source>
        <dbReference type="ARBA" id="ARBA00023315"/>
    </source>
</evidence>
<protein>
    <submittedName>
        <fullName evidence="8">Glycosyltransferase</fullName>
        <ecNumber evidence="8">2.4.-.-</ecNumber>
    </submittedName>
</protein>